<dbReference type="GeneTree" id="ENSGT00940000166160"/>
<dbReference type="InParanoid" id="A0A3P8VUM8"/>
<dbReference type="Proteomes" id="UP000265120">
    <property type="component" value="Chromosome 16"/>
</dbReference>
<organism evidence="1 2">
    <name type="scientific">Cynoglossus semilaevis</name>
    <name type="common">Tongue sole</name>
    <dbReference type="NCBI Taxonomy" id="244447"/>
    <lineage>
        <taxon>Eukaryota</taxon>
        <taxon>Metazoa</taxon>
        <taxon>Chordata</taxon>
        <taxon>Craniata</taxon>
        <taxon>Vertebrata</taxon>
        <taxon>Euteleostomi</taxon>
        <taxon>Actinopterygii</taxon>
        <taxon>Neopterygii</taxon>
        <taxon>Teleostei</taxon>
        <taxon>Neoteleostei</taxon>
        <taxon>Acanthomorphata</taxon>
        <taxon>Carangaria</taxon>
        <taxon>Pleuronectiformes</taxon>
        <taxon>Pleuronectoidei</taxon>
        <taxon>Cynoglossidae</taxon>
        <taxon>Cynoglossinae</taxon>
        <taxon>Cynoglossus</taxon>
    </lineage>
</organism>
<dbReference type="InterPro" id="IPR036890">
    <property type="entry name" value="HATPase_C_sf"/>
</dbReference>
<name>A0A3P8VUM8_CYNSE</name>
<dbReference type="AlphaFoldDB" id="A0A3P8VUM8"/>
<dbReference type="SUPFAM" id="SSF55874">
    <property type="entry name" value="ATPase domain of HSP90 chaperone/DNA topoisomerase II/histidine kinase"/>
    <property type="match status" value="1"/>
</dbReference>
<evidence type="ECO:0000313" key="2">
    <source>
        <dbReference type="Proteomes" id="UP000265120"/>
    </source>
</evidence>
<evidence type="ECO:0008006" key="3">
    <source>
        <dbReference type="Google" id="ProtNLM"/>
    </source>
</evidence>
<keyword evidence="2" id="KW-1185">Reference proteome</keyword>
<reference evidence="1" key="3">
    <citation type="submission" date="2025-09" db="UniProtKB">
        <authorList>
            <consortium name="Ensembl"/>
        </authorList>
    </citation>
    <scope>IDENTIFICATION</scope>
</reference>
<protein>
    <recommendedName>
        <fullName evidence="3">Morc S5 domain-containing protein</fullName>
    </recommendedName>
</protein>
<dbReference type="Ensembl" id="ENSCSET00000017229.1">
    <property type="protein sequence ID" value="ENSCSEP00000017016.1"/>
    <property type="gene ID" value="ENSCSEG00000010932.1"/>
</dbReference>
<accession>A0A3P8VUM8</accession>
<dbReference type="GO" id="GO:0016605">
    <property type="term" value="C:PML body"/>
    <property type="evidence" value="ECO:0007669"/>
    <property type="project" value="TreeGrafter"/>
</dbReference>
<dbReference type="Pfam" id="PF13589">
    <property type="entry name" value="HATPase_c_3"/>
    <property type="match status" value="1"/>
</dbReference>
<dbReference type="InterPro" id="IPR045261">
    <property type="entry name" value="MORC_ATPase"/>
</dbReference>
<evidence type="ECO:0000313" key="1">
    <source>
        <dbReference type="Ensembl" id="ENSCSEP00000017016.1"/>
    </source>
</evidence>
<dbReference type="OMA" id="RISCIGM"/>
<dbReference type="GO" id="GO:0016887">
    <property type="term" value="F:ATP hydrolysis activity"/>
    <property type="evidence" value="ECO:0007669"/>
    <property type="project" value="InterPro"/>
</dbReference>
<reference evidence="1 2" key="1">
    <citation type="journal article" date="2014" name="Nat. Genet.">
        <title>Whole-genome sequence of a flatfish provides insights into ZW sex chromosome evolution and adaptation to a benthic lifestyle.</title>
        <authorList>
            <person name="Chen S."/>
            <person name="Zhang G."/>
            <person name="Shao C."/>
            <person name="Huang Q."/>
            <person name="Liu G."/>
            <person name="Zhang P."/>
            <person name="Song W."/>
            <person name="An N."/>
            <person name="Chalopin D."/>
            <person name="Volff J.N."/>
            <person name="Hong Y."/>
            <person name="Li Q."/>
            <person name="Sha Z."/>
            <person name="Zhou H."/>
            <person name="Xie M."/>
            <person name="Yu Q."/>
            <person name="Liu Y."/>
            <person name="Xiang H."/>
            <person name="Wang N."/>
            <person name="Wu K."/>
            <person name="Yang C."/>
            <person name="Zhou Q."/>
            <person name="Liao X."/>
            <person name="Yang L."/>
            <person name="Hu Q."/>
            <person name="Zhang J."/>
            <person name="Meng L."/>
            <person name="Jin L."/>
            <person name="Tian Y."/>
            <person name="Lian J."/>
            <person name="Yang J."/>
            <person name="Miao G."/>
            <person name="Liu S."/>
            <person name="Liang Z."/>
            <person name="Yan F."/>
            <person name="Li Y."/>
            <person name="Sun B."/>
            <person name="Zhang H."/>
            <person name="Zhang J."/>
            <person name="Zhu Y."/>
            <person name="Du M."/>
            <person name="Zhao Y."/>
            <person name="Schartl M."/>
            <person name="Tang Q."/>
            <person name="Wang J."/>
        </authorList>
    </citation>
    <scope>NUCLEOTIDE SEQUENCE</scope>
</reference>
<reference evidence="1" key="2">
    <citation type="submission" date="2025-08" db="UniProtKB">
        <authorList>
            <consortium name="Ensembl"/>
        </authorList>
    </citation>
    <scope>IDENTIFICATION</scope>
</reference>
<dbReference type="PANTHER" id="PTHR23336">
    <property type="entry name" value="ZINC FINGER CW-TYPE COILED-COIL DOMAIN PROTEIN 3"/>
    <property type="match status" value="1"/>
</dbReference>
<proteinExistence type="predicted"/>
<dbReference type="Gene3D" id="3.30.565.10">
    <property type="entry name" value="Histidine kinase-like ATPase, C-terminal domain"/>
    <property type="match status" value="1"/>
</dbReference>
<sequence length="168" mass="18485">MSDPHRAMADTIRGVPVSKLCPKYLHSNSTSHTSPFSAIAELIDNAYDPDVKAKQFWIDKTVVNGQECLSFMDNGNGLTFETMYKMLSFGYSDKVAGRGHVPIGTYGNGFKSGSMRLGKDAIVFSKSKSTSCVGMLSQTYLESIKADQIITPIVCFEQMDKLNIHLLT</sequence>
<dbReference type="PANTHER" id="PTHR23336:SF17">
    <property type="entry name" value="MORC FAMILY CW-TYPE ZINC FINGER PROTEIN 3"/>
    <property type="match status" value="1"/>
</dbReference>